<protein>
    <submittedName>
        <fullName evidence="1">Uncharacterized protein</fullName>
    </submittedName>
</protein>
<dbReference type="Proteomes" id="UP000324974">
    <property type="component" value="Chromosome"/>
</dbReference>
<evidence type="ECO:0000313" key="1">
    <source>
        <dbReference type="EMBL" id="QEL18313.1"/>
    </source>
</evidence>
<gene>
    <name evidence="1" type="ORF">PX52LOC_05334</name>
</gene>
<proteinExistence type="predicted"/>
<evidence type="ECO:0000313" key="2">
    <source>
        <dbReference type="Proteomes" id="UP000324974"/>
    </source>
</evidence>
<sequence length="172" mass="17926">MASQTITLTTLPNLPTPTLRVFPAGSDTQVTGSPFSLSEVPTAKGRYAVTFTGTLTGDHECFVYSGAAQVTSGWATLVNGDGSYDVRGQRQVQVDANSTAAVADRVLGRNLAGGSDGGRTVRDAIRPGRNKVTFNNDGTFDVYDETDSVIAWSGTYARGAASLGPLTTTDPS</sequence>
<keyword evidence="2" id="KW-1185">Reference proteome</keyword>
<dbReference type="AlphaFoldDB" id="A0A5C1AJF1"/>
<dbReference type="EMBL" id="CP042425">
    <property type="protein sequence ID" value="QEL18313.1"/>
    <property type="molecule type" value="Genomic_DNA"/>
</dbReference>
<dbReference type="RefSeq" id="WP_149112835.1">
    <property type="nucleotide sequence ID" value="NZ_CP042425.1"/>
</dbReference>
<accession>A0A5C1AJF1</accession>
<name>A0A5C1AJF1_9BACT</name>
<organism evidence="1 2">
    <name type="scientific">Limnoglobus roseus</name>
    <dbReference type="NCBI Taxonomy" id="2598579"/>
    <lineage>
        <taxon>Bacteria</taxon>
        <taxon>Pseudomonadati</taxon>
        <taxon>Planctomycetota</taxon>
        <taxon>Planctomycetia</taxon>
        <taxon>Gemmatales</taxon>
        <taxon>Gemmataceae</taxon>
        <taxon>Limnoglobus</taxon>
    </lineage>
</organism>
<reference evidence="2" key="1">
    <citation type="submission" date="2019-08" db="EMBL/GenBank/DDBJ databases">
        <title>Limnoglobus roseus gen. nov., sp. nov., a novel freshwater planctomycete with a giant genome from the family Gemmataceae.</title>
        <authorList>
            <person name="Kulichevskaya I.S."/>
            <person name="Naumoff D.G."/>
            <person name="Miroshnikov K."/>
            <person name="Ivanova A."/>
            <person name="Philippov D.A."/>
            <person name="Hakobyan A."/>
            <person name="Rijpstra I.C."/>
            <person name="Sinninghe Damste J.S."/>
            <person name="Liesack W."/>
            <person name="Dedysh S.N."/>
        </authorList>
    </citation>
    <scope>NUCLEOTIDE SEQUENCE [LARGE SCALE GENOMIC DNA]</scope>
    <source>
        <strain evidence="2">PX52</strain>
    </source>
</reference>
<dbReference type="KEGG" id="lrs:PX52LOC_05334"/>